<reference evidence="10 11" key="1">
    <citation type="journal article" date="2014" name="Nat. Commun.">
        <title>Klebsormidium flaccidum genome reveals primary factors for plant terrestrial adaptation.</title>
        <authorList>
            <person name="Hori K."/>
            <person name="Maruyama F."/>
            <person name="Fujisawa T."/>
            <person name="Togashi T."/>
            <person name="Yamamoto N."/>
            <person name="Seo M."/>
            <person name="Sato S."/>
            <person name="Yamada T."/>
            <person name="Mori H."/>
            <person name="Tajima N."/>
            <person name="Moriyama T."/>
            <person name="Ikeuchi M."/>
            <person name="Watanabe M."/>
            <person name="Wada H."/>
            <person name="Kobayashi K."/>
            <person name="Saito M."/>
            <person name="Masuda T."/>
            <person name="Sasaki-Sekimoto Y."/>
            <person name="Mashiguchi K."/>
            <person name="Awai K."/>
            <person name="Shimojima M."/>
            <person name="Masuda S."/>
            <person name="Iwai M."/>
            <person name="Nobusawa T."/>
            <person name="Narise T."/>
            <person name="Kondo S."/>
            <person name="Saito H."/>
            <person name="Sato R."/>
            <person name="Murakawa M."/>
            <person name="Ihara Y."/>
            <person name="Oshima-Yamada Y."/>
            <person name="Ohtaka K."/>
            <person name="Satoh M."/>
            <person name="Sonobe K."/>
            <person name="Ishii M."/>
            <person name="Ohtani R."/>
            <person name="Kanamori-Sato M."/>
            <person name="Honoki R."/>
            <person name="Miyazaki D."/>
            <person name="Mochizuki H."/>
            <person name="Umetsu J."/>
            <person name="Higashi K."/>
            <person name="Shibata D."/>
            <person name="Kamiya Y."/>
            <person name="Sato N."/>
            <person name="Nakamura Y."/>
            <person name="Tabata S."/>
            <person name="Ida S."/>
            <person name="Kurokawa K."/>
            <person name="Ohta H."/>
        </authorList>
    </citation>
    <scope>NUCLEOTIDE SEQUENCE [LARGE SCALE GENOMIC DNA]</scope>
    <source>
        <strain evidence="10 11">NIES-2285</strain>
    </source>
</reference>
<gene>
    <name evidence="10" type="ORF">KFL_000480130</name>
</gene>
<evidence type="ECO:0000313" key="11">
    <source>
        <dbReference type="Proteomes" id="UP000054558"/>
    </source>
</evidence>
<dbReference type="Gene3D" id="3.10.50.10">
    <property type="match status" value="1"/>
</dbReference>
<feature type="domain" description="GH18" evidence="9">
    <location>
        <begin position="81"/>
        <end position="444"/>
    </location>
</feature>
<dbReference type="GO" id="GO:0008061">
    <property type="term" value="F:chitin binding"/>
    <property type="evidence" value="ECO:0007669"/>
    <property type="project" value="InterPro"/>
</dbReference>
<dbReference type="InterPro" id="IPR001223">
    <property type="entry name" value="Glyco_hydro18_cat"/>
</dbReference>
<evidence type="ECO:0000259" key="9">
    <source>
        <dbReference type="PROSITE" id="PS51910"/>
    </source>
</evidence>
<dbReference type="AlphaFoldDB" id="A0A1Y1HQV1"/>
<dbReference type="PANTHER" id="PTHR46066">
    <property type="entry name" value="CHITINASE DOMAIN-CONTAINING PROTEIN 1 FAMILY MEMBER"/>
    <property type="match status" value="1"/>
</dbReference>
<dbReference type="GO" id="GO:0070492">
    <property type="term" value="F:oligosaccharide binding"/>
    <property type="evidence" value="ECO:0000318"/>
    <property type="project" value="GO_Central"/>
</dbReference>
<organism evidence="10 11">
    <name type="scientific">Klebsormidium nitens</name>
    <name type="common">Green alga</name>
    <name type="synonym">Ulothrix nitens</name>
    <dbReference type="NCBI Taxonomy" id="105231"/>
    <lineage>
        <taxon>Eukaryota</taxon>
        <taxon>Viridiplantae</taxon>
        <taxon>Streptophyta</taxon>
        <taxon>Klebsormidiophyceae</taxon>
        <taxon>Klebsormidiales</taxon>
        <taxon>Klebsormidiaceae</taxon>
        <taxon>Klebsormidium</taxon>
    </lineage>
</organism>
<protein>
    <recommendedName>
        <fullName evidence="7">Chitinase domain-containing protein 1</fullName>
    </recommendedName>
</protein>
<dbReference type="InterPro" id="IPR011583">
    <property type="entry name" value="Chitinase_II/V-like_cat"/>
</dbReference>
<evidence type="ECO:0000256" key="8">
    <source>
        <dbReference type="SAM" id="SignalP"/>
    </source>
</evidence>
<dbReference type="GO" id="GO:0005764">
    <property type="term" value="C:lysosome"/>
    <property type="evidence" value="ECO:0007669"/>
    <property type="project" value="UniProtKB-SubCell"/>
</dbReference>
<proteinExistence type="inferred from homology"/>
<dbReference type="EMBL" id="DF236997">
    <property type="protein sequence ID" value="GAQ80172.1"/>
    <property type="molecule type" value="Genomic_DNA"/>
</dbReference>
<evidence type="ECO:0000256" key="4">
    <source>
        <dbReference type="ARBA" id="ARBA00022525"/>
    </source>
</evidence>
<dbReference type="CDD" id="cd02876">
    <property type="entry name" value="GH18_SI-CLP"/>
    <property type="match status" value="1"/>
</dbReference>
<dbReference type="Pfam" id="PF00704">
    <property type="entry name" value="Glyco_hydro_18"/>
    <property type="match status" value="1"/>
</dbReference>
<dbReference type="InterPro" id="IPR017853">
    <property type="entry name" value="GH"/>
</dbReference>
<dbReference type="GO" id="GO:0012505">
    <property type="term" value="C:endomembrane system"/>
    <property type="evidence" value="ECO:0000318"/>
    <property type="project" value="GO_Central"/>
</dbReference>
<keyword evidence="11" id="KW-1185">Reference proteome</keyword>
<evidence type="ECO:0000256" key="1">
    <source>
        <dbReference type="ARBA" id="ARBA00004371"/>
    </source>
</evidence>
<dbReference type="GO" id="GO:0005576">
    <property type="term" value="C:extracellular region"/>
    <property type="evidence" value="ECO:0007669"/>
    <property type="project" value="UniProtKB-SubCell"/>
</dbReference>
<dbReference type="FunFam" id="3.10.50.10:FF:000002">
    <property type="entry name" value="Chitinase domain-containing protein 1"/>
    <property type="match status" value="1"/>
</dbReference>
<keyword evidence="5 8" id="KW-0732">Signal</keyword>
<evidence type="ECO:0000256" key="5">
    <source>
        <dbReference type="ARBA" id="ARBA00022729"/>
    </source>
</evidence>
<dbReference type="OrthoDB" id="10254444at2759"/>
<comment type="subcellular location">
    <subcellularLocation>
        <location evidence="1">Lysosome</location>
    </subcellularLocation>
    <subcellularLocation>
        <location evidence="2">Secreted</location>
    </subcellularLocation>
</comment>
<dbReference type="SMART" id="SM00636">
    <property type="entry name" value="Glyco_18"/>
    <property type="match status" value="1"/>
</dbReference>
<dbReference type="PROSITE" id="PS51910">
    <property type="entry name" value="GH18_2"/>
    <property type="match status" value="1"/>
</dbReference>
<evidence type="ECO:0000313" key="10">
    <source>
        <dbReference type="EMBL" id="GAQ80172.1"/>
    </source>
</evidence>
<dbReference type="GO" id="GO:0005975">
    <property type="term" value="P:carbohydrate metabolic process"/>
    <property type="evidence" value="ECO:0007669"/>
    <property type="project" value="InterPro"/>
</dbReference>
<feature type="chain" id="PRO_5013073073" description="Chitinase domain-containing protein 1" evidence="8">
    <location>
        <begin position="29"/>
        <end position="444"/>
    </location>
</feature>
<accession>A0A1Y1HQV1</accession>
<evidence type="ECO:0000256" key="2">
    <source>
        <dbReference type="ARBA" id="ARBA00004613"/>
    </source>
</evidence>
<dbReference type="PANTHER" id="PTHR46066:SF2">
    <property type="entry name" value="CHITINASE DOMAIN-CONTAINING PROTEIN 1"/>
    <property type="match status" value="1"/>
</dbReference>
<keyword evidence="4" id="KW-0964">Secreted</keyword>
<feature type="signal peptide" evidence="8">
    <location>
        <begin position="1"/>
        <end position="28"/>
    </location>
</feature>
<dbReference type="STRING" id="105231.A0A1Y1HQV1"/>
<dbReference type="Proteomes" id="UP000054558">
    <property type="component" value="Unassembled WGS sequence"/>
</dbReference>
<name>A0A1Y1HQV1_KLENI</name>
<evidence type="ECO:0000256" key="7">
    <source>
        <dbReference type="ARBA" id="ARBA00040976"/>
    </source>
</evidence>
<comment type="similarity">
    <text evidence="3">Belongs to the glycosyl hydrolase 18 family.</text>
</comment>
<evidence type="ECO:0000256" key="6">
    <source>
        <dbReference type="ARBA" id="ARBA00023228"/>
    </source>
</evidence>
<dbReference type="SUPFAM" id="SSF51445">
    <property type="entry name" value="(Trans)glycosidases"/>
    <property type="match status" value="1"/>
</dbReference>
<dbReference type="Gene3D" id="3.20.20.80">
    <property type="entry name" value="Glycosidases"/>
    <property type="match status" value="1"/>
</dbReference>
<dbReference type="InterPro" id="IPR029070">
    <property type="entry name" value="Chitinase_insertion_sf"/>
</dbReference>
<keyword evidence="6" id="KW-0458">Lysosome</keyword>
<evidence type="ECO:0000256" key="3">
    <source>
        <dbReference type="ARBA" id="ARBA00009336"/>
    </source>
</evidence>
<sequence>MAPPRGRFATAAECLCIILVVQAGLAAAKKRPSSPATIEYLAPADTSVHERGLVSERVTYRSILTEHSRHWSNTSAKHFTRAVLGYVTPWNSKGYDIATKFASKFTHISPCWYQVKIGADGSTTLQGGHDVDQGWIKDVRSNGQPSPRIVPRLILEGSEGAMEGYEGAAMLEFKNMKKAIDLIVKECINQNFDGVTLEAWMGWSVAGVLSDAELRKKALMFAGALGDTLAKIKTKEGKLMQLVFVIPPPPVLDMPTKFGAADLALLAPHVHFFSLMTYDFSNPARPGPNAPLPWVSLCLNILIDSPPELQQMAKKLRKEVPPQRPSHERELKSVLTGNETNRDIADQVLAGINFFGNDFQLPRGGGPVVGHEYLHVLAEQRPKLIWDAESEEHYFEYTKGSSRHKVYYPTLKSIESRLSEIKRWGAGVSIWELGQGLDYFYDLL</sequence>
<dbReference type="OMA" id="YSINERI"/>